<dbReference type="GeneID" id="85357910"/>
<gene>
    <name evidence="2" type="ORF">EV420DRAFT_1572728</name>
</gene>
<keyword evidence="3" id="KW-1185">Reference proteome</keyword>
<dbReference type="Proteomes" id="UP001175211">
    <property type="component" value="Unassembled WGS sequence"/>
</dbReference>
<feature type="non-terminal residue" evidence="2">
    <location>
        <position position="124"/>
    </location>
</feature>
<evidence type="ECO:0000313" key="3">
    <source>
        <dbReference type="Proteomes" id="UP001175211"/>
    </source>
</evidence>
<feature type="signal peptide" evidence="1">
    <location>
        <begin position="1"/>
        <end position="23"/>
    </location>
</feature>
<evidence type="ECO:0000256" key="1">
    <source>
        <dbReference type="SAM" id="SignalP"/>
    </source>
</evidence>
<dbReference type="EMBL" id="JAUEPS010000051">
    <property type="protein sequence ID" value="KAK0444975.1"/>
    <property type="molecule type" value="Genomic_DNA"/>
</dbReference>
<comment type="caution">
    <text evidence="2">The sequence shown here is derived from an EMBL/GenBank/DDBJ whole genome shotgun (WGS) entry which is preliminary data.</text>
</comment>
<organism evidence="2 3">
    <name type="scientific">Armillaria tabescens</name>
    <name type="common">Ringless honey mushroom</name>
    <name type="synonym">Agaricus tabescens</name>
    <dbReference type="NCBI Taxonomy" id="1929756"/>
    <lineage>
        <taxon>Eukaryota</taxon>
        <taxon>Fungi</taxon>
        <taxon>Dikarya</taxon>
        <taxon>Basidiomycota</taxon>
        <taxon>Agaricomycotina</taxon>
        <taxon>Agaricomycetes</taxon>
        <taxon>Agaricomycetidae</taxon>
        <taxon>Agaricales</taxon>
        <taxon>Marasmiineae</taxon>
        <taxon>Physalacriaceae</taxon>
        <taxon>Desarmillaria</taxon>
    </lineage>
</organism>
<dbReference type="AlphaFoldDB" id="A0AA39JN84"/>
<protein>
    <submittedName>
        <fullName evidence="2">Uncharacterized protein</fullName>
    </submittedName>
</protein>
<feature type="chain" id="PRO_5041451079" evidence="1">
    <location>
        <begin position="24"/>
        <end position="124"/>
    </location>
</feature>
<sequence>MLFYVCLFLISLANILVPMWTDAIAPLSCFQRILHSILSSRVMLLILKQRRIRRRCPTEELYMDDVELVLALVPPSKTIKDANAVEKRSRGSGYLYAFSPSLYQIIMPPMLLCIIPSPCITYGT</sequence>
<reference evidence="2" key="1">
    <citation type="submission" date="2023-06" db="EMBL/GenBank/DDBJ databases">
        <authorList>
            <consortium name="Lawrence Berkeley National Laboratory"/>
            <person name="Ahrendt S."/>
            <person name="Sahu N."/>
            <person name="Indic B."/>
            <person name="Wong-Bajracharya J."/>
            <person name="Merenyi Z."/>
            <person name="Ke H.-M."/>
            <person name="Monk M."/>
            <person name="Kocsube S."/>
            <person name="Drula E."/>
            <person name="Lipzen A."/>
            <person name="Balint B."/>
            <person name="Henrissat B."/>
            <person name="Andreopoulos B."/>
            <person name="Martin F.M."/>
            <person name="Harder C.B."/>
            <person name="Rigling D."/>
            <person name="Ford K.L."/>
            <person name="Foster G.D."/>
            <person name="Pangilinan J."/>
            <person name="Papanicolaou A."/>
            <person name="Barry K."/>
            <person name="LaButti K."/>
            <person name="Viragh M."/>
            <person name="Koriabine M."/>
            <person name="Yan M."/>
            <person name="Riley R."/>
            <person name="Champramary S."/>
            <person name="Plett K.L."/>
            <person name="Tsai I.J."/>
            <person name="Slot J."/>
            <person name="Sipos G."/>
            <person name="Plett J."/>
            <person name="Nagy L.G."/>
            <person name="Grigoriev I.V."/>
        </authorList>
    </citation>
    <scope>NUCLEOTIDE SEQUENCE</scope>
    <source>
        <strain evidence="2">CCBAS 213</strain>
    </source>
</reference>
<name>A0AA39JN84_ARMTA</name>
<dbReference type="RefSeq" id="XP_060325322.1">
    <property type="nucleotide sequence ID" value="XM_060474362.1"/>
</dbReference>
<keyword evidence="1" id="KW-0732">Signal</keyword>
<accession>A0AA39JN84</accession>
<evidence type="ECO:0000313" key="2">
    <source>
        <dbReference type="EMBL" id="KAK0444975.1"/>
    </source>
</evidence>
<proteinExistence type="predicted"/>